<evidence type="ECO:0000313" key="2">
    <source>
        <dbReference type="EMBL" id="KAJ4485232.1"/>
    </source>
</evidence>
<evidence type="ECO:0000313" key="3">
    <source>
        <dbReference type="Proteomes" id="UP001150266"/>
    </source>
</evidence>
<accession>A0A9W9ANA8</accession>
<organism evidence="2 3">
    <name type="scientific">Lentinula aciculospora</name>
    <dbReference type="NCBI Taxonomy" id="153920"/>
    <lineage>
        <taxon>Eukaryota</taxon>
        <taxon>Fungi</taxon>
        <taxon>Dikarya</taxon>
        <taxon>Basidiomycota</taxon>
        <taxon>Agaricomycotina</taxon>
        <taxon>Agaricomycetes</taxon>
        <taxon>Agaricomycetidae</taxon>
        <taxon>Agaricales</taxon>
        <taxon>Marasmiineae</taxon>
        <taxon>Omphalotaceae</taxon>
        <taxon>Lentinula</taxon>
    </lineage>
</organism>
<name>A0A9W9ANA8_9AGAR</name>
<sequence>MHNPYKGRQQTFSTQGPRVETIACLFERPFVKPQTAFAMFSLIQVLSLILAMATTSLASPGPYLRRSPTATVVQARDFTNAERFSRGLPPLAPRVLYNPTRVRRSLPSSSPTIVSNVGVFNKATGASVGYVRGATVTTAESSSTTFAFRSPSSASDLVELNDNSSGLHYVLASYTNGYYVGPGTYNSLILTTTTLSTPAGSGQQPDYTKGPIQYSESPIWSIDPSTGVVTAYWVNSNGSQYQVYFLSYVTTVGTSSTTSLIFTGDVAAYKVQFPTRIFTEVTLVVSV</sequence>
<dbReference type="OrthoDB" id="4584900at2759"/>
<keyword evidence="3" id="KW-1185">Reference proteome</keyword>
<evidence type="ECO:0000256" key="1">
    <source>
        <dbReference type="SAM" id="Phobius"/>
    </source>
</evidence>
<keyword evidence="1" id="KW-1133">Transmembrane helix</keyword>
<dbReference type="Proteomes" id="UP001150266">
    <property type="component" value="Unassembled WGS sequence"/>
</dbReference>
<keyword evidence="1" id="KW-0472">Membrane</keyword>
<reference evidence="2" key="1">
    <citation type="submission" date="2022-08" db="EMBL/GenBank/DDBJ databases">
        <title>A Global Phylogenomic Analysis of the Shiitake Genus Lentinula.</title>
        <authorList>
            <consortium name="DOE Joint Genome Institute"/>
            <person name="Sierra-Patev S."/>
            <person name="Min B."/>
            <person name="Naranjo-Ortiz M."/>
            <person name="Looney B."/>
            <person name="Konkel Z."/>
            <person name="Slot J.C."/>
            <person name="Sakamoto Y."/>
            <person name="Steenwyk J.L."/>
            <person name="Rokas A."/>
            <person name="Carro J."/>
            <person name="Camarero S."/>
            <person name="Ferreira P."/>
            <person name="Molpeceres G."/>
            <person name="Ruiz-Duenas F.J."/>
            <person name="Serrano A."/>
            <person name="Henrissat B."/>
            <person name="Drula E."/>
            <person name="Hughes K.W."/>
            <person name="Mata J.L."/>
            <person name="Ishikawa N.K."/>
            <person name="Vargas-Isla R."/>
            <person name="Ushijima S."/>
            <person name="Smith C.A."/>
            <person name="Ahrendt S."/>
            <person name="Andreopoulos W."/>
            <person name="He G."/>
            <person name="Labutti K."/>
            <person name="Lipzen A."/>
            <person name="Ng V."/>
            <person name="Riley R."/>
            <person name="Sandor L."/>
            <person name="Barry K."/>
            <person name="Martinez A.T."/>
            <person name="Xiao Y."/>
            <person name="Gibbons J.G."/>
            <person name="Terashima K."/>
            <person name="Grigoriev I.V."/>
            <person name="Hibbett D.S."/>
        </authorList>
    </citation>
    <scope>NUCLEOTIDE SEQUENCE</scope>
    <source>
        <strain evidence="2">JLM2183</strain>
    </source>
</reference>
<protein>
    <submittedName>
        <fullName evidence="2">Uncharacterized protein</fullName>
    </submittedName>
</protein>
<keyword evidence="1" id="KW-0812">Transmembrane</keyword>
<dbReference type="AlphaFoldDB" id="A0A9W9ANA8"/>
<feature type="transmembrane region" description="Helical" evidence="1">
    <location>
        <begin position="36"/>
        <end position="58"/>
    </location>
</feature>
<dbReference type="EMBL" id="JAOTPV010000003">
    <property type="protein sequence ID" value="KAJ4485232.1"/>
    <property type="molecule type" value="Genomic_DNA"/>
</dbReference>
<comment type="caution">
    <text evidence="2">The sequence shown here is derived from an EMBL/GenBank/DDBJ whole genome shotgun (WGS) entry which is preliminary data.</text>
</comment>
<gene>
    <name evidence="2" type="ORF">J3R30DRAFT_3696547</name>
</gene>
<proteinExistence type="predicted"/>